<evidence type="ECO:0008006" key="4">
    <source>
        <dbReference type="Google" id="ProtNLM"/>
    </source>
</evidence>
<name>A0ABR0T467_9HYPO</name>
<feature type="region of interest" description="Disordered" evidence="1">
    <location>
        <begin position="359"/>
        <end position="386"/>
    </location>
</feature>
<gene>
    <name evidence="2" type="ORF">PT974_01208</name>
</gene>
<evidence type="ECO:0000313" key="3">
    <source>
        <dbReference type="Proteomes" id="UP001338125"/>
    </source>
</evidence>
<feature type="compositionally biased region" description="Low complexity" evidence="1">
    <location>
        <begin position="26"/>
        <end position="36"/>
    </location>
</feature>
<dbReference type="Proteomes" id="UP001338125">
    <property type="component" value="Unassembled WGS sequence"/>
</dbReference>
<feature type="compositionally biased region" description="Basic residues" evidence="1">
    <location>
        <begin position="55"/>
        <end position="64"/>
    </location>
</feature>
<evidence type="ECO:0000256" key="1">
    <source>
        <dbReference type="SAM" id="MobiDB-lite"/>
    </source>
</evidence>
<accession>A0ABR0T467</accession>
<keyword evidence="3" id="KW-1185">Reference proteome</keyword>
<reference evidence="2 3" key="1">
    <citation type="submission" date="2024-01" db="EMBL/GenBank/DDBJ databases">
        <title>Complete genome of Cladobotryum mycophilum ATHUM6906.</title>
        <authorList>
            <person name="Christinaki A.C."/>
            <person name="Myridakis A.I."/>
            <person name="Kouvelis V.N."/>
        </authorList>
    </citation>
    <scope>NUCLEOTIDE SEQUENCE [LARGE SCALE GENOMIC DNA]</scope>
    <source>
        <strain evidence="2 3">ATHUM6906</strain>
    </source>
</reference>
<feature type="region of interest" description="Disordered" evidence="1">
    <location>
        <begin position="1"/>
        <end position="101"/>
    </location>
</feature>
<proteinExistence type="predicted"/>
<protein>
    <recommendedName>
        <fullName evidence="4">Band 7 domain-containing protein</fullName>
    </recommendedName>
</protein>
<evidence type="ECO:0000313" key="2">
    <source>
        <dbReference type="EMBL" id="KAK5998825.1"/>
    </source>
</evidence>
<sequence length="386" mass="43499">MEKLPRSSPIPPEDATAMPKSPESVPQQPRTQQPQPDVASALPQRVQELRPSPRSPRRHRTRSRHGSDRKSRKHTELTTRRQSKRDLSFEERRSKATDETSFRRQVAVLTAVSKIPDLQWSAPQLVSSDPGTRTYIIRIPKLDFGGLQFRASSSDMSTGNVRYLKQELQSYVKQLYENGVAYKIIPEYTRHAIKTGKHILFLGGMMDSAYCRPSHRLNPEWAARESEQYTQIEMLFVPMEAAAIRRECDLLAEDARRAMECVKSLTENITAHYAEGLPTMQETEITIREASAAMKEAYTRITDAHDKMKEAGISIGEGNRAKMQLTTARMNAGCLSDAVKRAEQEHLALTRTIAITKPVEGGEEEKEKEEDKNAISIDTGPLAVKG</sequence>
<comment type="caution">
    <text evidence="2">The sequence shown here is derived from an EMBL/GenBank/DDBJ whole genome shotgun (WGS) entry which is preliminary data.</text>
</comment>
<dbReference type="EMBL" id="JAVFKD010000001">
    <property type="protein sequence ID" value="KAK5998825.1"/>
    <property type="molecule type" value="Genomic_DNA"/>
</dbReference>
<organism evidence="2 3">
    <name type="scientific">Cladobotryum mycophilum</name>
    <dbReference type="NCBI Taxonomy" id="491253"/>
    <lineage>
        <taxon>Eukaryota</taxon>
        <taxon>Fungi</taxon>
        <taxon>Dikarya</taxon>
        <taxon>Ascomycota</taxon>
        <taxon>Pezizomycotina</taxon>
        <taxon>Sordariomycetes</taxon>
        <taxon>Hypocreomycetidae</taxon>
        <taxon>Hypocreales</taxon>
        <taxon>Hypocreaceae</taxon>
        <taxon>Cladobotryum</taxon>
    </lineage>
</organism>
<feature type="compositionally biased region" description="Basic and acidic residues" evidence="1">
    <location>
        <begin position="65"/>
        <end position="101"/>
    </location>
</feature>